<protein>
    <submittedName>
        <fullName evidence="2">Oidioi.mRNA.OKI2018_I69.chr1.g2039.t1.cds</fullName>
    </submittedName>
</protein>
<name>A0ABN7STP3_OIKDI</name>
<evidence type="ECO:0000313" key="2">
    <source>
        <dbReference type="EMBL" id="CAG5105336.1"/>
    </source>
</evidence>
<organism evidence="2 3">
    <name type="scientific">Oikopleura dioica</name>
    <name type="common">Tunicate</name>
    <dbReference type="NCBI Taxonomy" id="34765"/>
    <lineage>
        <taxon>Eukaryota</taxon>
        <taxon>Metazoa</taxon>
        <taxon>Chordata</taxon>
        <taxon>Tunicata</taxon>
        <taxon>Appendicularia</taxon>
        <taxon>Copelata</taxon>
        <taxon>Oikopleuridae</taxon>
        <taxon>Oikopleura</taxon>
    </lineage>
</organism>
<accession>A0ABN7STP3</accession>
<evidence type="ECO:0000313" key="3">
    <source>
        <dbReference type="Proteomes" id="UP001158576"/>
    </source>
</evidence>
<sequence>MWRKWVVFVQLLTGFIAAEKVDIGKLHPTVFVPGILGSRVEAKLNRTSVPHWICSKKADWFNMWMNYEIMAPLGGTCWVQNMWMEFDNVTKTTHNPEGVQLRPECWGDTDCIEWLDPHHLVPPGRYFHDIIQAFVRNGYEVNNTLTAATYDWRKSASEWEVDYFPKLQKMIEDMFAKFNKKVVIVAHSMGNPCLLSFFNKMSPAWKKKYIKQYAAIAPVYLGAPKSLKALINGENEGIPSILVGLIQMRTMLRTFPSTYYLVPNNKDDNWPNEHATIVYTDDRNYTATVSDMVDLFKAMEKPDYDFGVDMYHKFGQERVLKDPGVPVHIFYGTGLDTTCAMDYRNKRFPDYSPKEYQCSGDSTVPEWSSTFGYYHWANAKKTEVPKADHNELLRDEEVINTILGYAIEDFDPPQLKKSKNKLYFKPDLTRGKKIFEQAYWRIPEE</sequence>
<gene>
    <name evidence="2" type="ORF">OKIOD_LOCUS10804</name>
</gene>
<feature type="chain" id="PRO_5046294580" evidence="1">
    <location>
        <begin position="19"/>
        <end position="445"/>
    </location>
</feature>
<dbReference type="InterPro" id="IPR029058">
    <property type="entry name" value="AB_hydrolase_fold"/>
</dbReference>
<dbReference type="Pfam" id="PF02450">
    <property type="entry name" value="LCAT"/>
    <property type="match status" value="1"/>
</dbReference>
<evidence type="ECO:0000256" key="1">
    <source>
        <dbReference type="SAM" id="SignalP"/>
    </source>
</evidence>
<proteinExistence type="predicted"/>
<feature type="signal peptide" evidence="1">
    <location>
        <begin position="1"/>
        <end position="18"/>
    </location>
</feature>
<keyword evidence="3" id="KW-1185">Reference proteome</keyword>
<keyword evidence="1" id="KW-0732">Signal</keyword>
<dbReference type="InterPro" id="IPR003386">
    <property type="entry name" value="LACT/PDAT_acylTrfase"/>
</dbReference>
<dbReference type="PANTHER" id="PTHR11440">
    <property type="entry name" value="LECITHIN-CHOLESTEROL ACYLTRANSFERASE-RELATED"/>
    <property type="match status" value="1"/>
</dbReference>
<dbReference type="SUPFAM" id="SSF53474">
    <property type="entry name" value="alpha/beta-Hydrolases"/>
    <property type="match status" value="1"/>
</dbReference>
<dbReference type="Gene3D" id="3.40.50.1820">
    <property type="entry name" value="alpha/beta hydrolase"/>
    <property type="match status" value="1"/>
</dbReference>
<reference evidence="2 3" key="1">
    <citation type="submission" date="2021-04" db="EMBL/GenBank/DDBJ databases">
        <authorList>
            <person name="Bliznina A."/>
        </authorList>
    </citation>
    <scope>NUCLEOTIDE SEQUENCE [LARGE SCALE GENOMIC DNA]</scope>
</reference>
<dbReference type="Proteomes" id="UP001158576">
    <property type="component" value="Chromosome 1"/>
</dbReference>
<dbReference type="EMBL" id="OU015566">
    <property type="protein sequence ID" value="CAG5105336.1"/>
    <property type="molecule type" value="Genomic_DNA"/>
</dbReference>